<dbReference type="Gene3D" id="2.70.98.70">
    <property type="match status" value="1"/>
</dbReference>
<dbReference type="PANTHER" id="PTHR39210">
    <property type="entry name" value="HEPARIN-SULFATE LYASE"/>
    <property type="match status" value="1"/>
</dbReference>
<dbReference type="SUPFAM" id="SSF48230">
    <property type="entry name" value="Chondroitin AC/alginate lyase"/>
    <property type="match status" value="1"/>
</dbReference>
<evidence type="ECO:0000256" key="4">
    <source>
        <dbReference type="ARBA" id="ARBA00023239"/>
    </source>
</evidence>
<dbReference type="Proteomes" id="UP000320176">
    <property type="component" value="Unassembled WGS sequence"/>
</dbReference>
<reference evidence="7 8" key="1">
    <citation type="submission" date="2019-02" db="EMBL/GenBank/DDBJ databases">
        <title>Deep-cultivation of Planctomycetes and their phenomic and genomic characterization uncovers novel biology.</title>
        <authorList>
            <person name="Wiegand S."/>
            <person name="Jogler M."/>
            <person name="Boedeker C."/>
            <person name="Pinto D."/>
            <person name="Vollmers J."/>
            <person name="Rivas-Marin E."/>
            <person name="Kohn T."/>
            <person name="Peeters S.H."/>
            <person name="Heuer A."/>
            <person name="Rast P."/>
            <person name="Oberbeckmann S."/>
            <person name="Bunk B."/>
            <person name="Jeske O."/>
            <person name="Meyerdierks A."/>
            <person name="Storesund J.E."/>
            <person name="Kallscheuer N."/>
            <person name="Luecker S."/>
            <person name="Lage O.M."/>
            <person name="Pohl T."/>
            <person name="Merkel B.J."/>
            <person name="Hornburger P."/>
            <person name="Mueller R.-W."/>
            <person name="Bruemmer F."/>
            <person name="Labrenz M."/>
            <person name="Spormann A.M."/>
            <person name="Op Den Camp H."/>
            <person name="Overmann J."/>
            <person name="Amann R."/>
            <person name="Jetten M.S.M."/>
            <person name="Mascher T."/>
            <person name="Medema M.H."/>
            <person name="Devos D.P."/>
            <person name="Kaster A.-K."/>
            <person name="Ovreas L."/>
            <person name="Rohde M."/>
            <person name="Galperin M.Y."/>
            <person name="Jogler C."/>
        </authorList>
    </citation>
    <scope>NUCLEOTIDE SEQUENCE [LARGE SCALE GENOMIC DNA]</scope>
    <source>
        <strain evidence="7 8">Pla52n</strain>
    </source>
</reference>
<sequence length="614" mass="70529">MLSERFFGRRLARVSNLLAYHKPSQLIGRAWKSVQLKVRRRLPERMIFQLGRDACCLRAGAKESLTRLSEKRLSAWSHRGHDGSQMAEGTFCFLNQSVRLTEQDTTSLQSIRWRGDEPRLWLFHLQCHEYLLELAEHDLEAANDLLRGWLSDPLHQFPDRDENAWHPFCISRRLRVWICFAAAFELEDDIETAFWLSVHDQLRWLARNLEWDLGGNHLLENLATLVFANCFLETLSGKSLPRFESRLMREIRLQVLPSGEHFERTPTYHAIMLFCVLELVDATEFASHPMRGQLVTVAELMCRWLQHVLHSDGSIPLFGDSAMDETPNPSVLFEWTGENSTIRFDGTETVAEPWVDCPSGREKFVFDVSDVGCDSLPAHAHADLLQVVASVAGRPLLVDSGNFDYEPSEMRRYCRATEAHNVLQVDGVDHCDLWSRFRMGRRGHITWRASGREDSLSWCVATHDAYRHLGVREVGRLVLADGCSWTVVDWIRSRGQHQLVSRLHVHPSWRCELSGASEVAELIYGQDIVRLRSLRESDRWGKGTGWYCPEFGVRHPNDVLQLSQSSSGFAWLGWTLTWGDQDREVMSVERIEVDGDFVRLGLQDGRCVQIPRAS</sequence>
<feature type="domain" description="Heparinase II/III-like C-terminal" evidence="5">
    <location>
        <begin position="363"/>
        <end position="559"/>
    </location>
</feature>
<keyword evidence="3" id="KW-0574">Periplasm</keyword>
<dbReference type="Pfam" id="PF16889">
    <property type="entry name" value="Hepar_II_III_N"/>
    <property type="match status" value="1"/>
</dbReference>
<keyword evidence="4" id="KW-0456">Lyase</keyword>
<dbReference type="GO" id="GO:0042597">
    <property type="term" value="C:periplasmic space"/>
    <property type="evidence" value="ECO:0007669"/>
    <property type="project" value="UniProtKB-SubCell"/>
</dbReference>
<dbReference type="InterPro" id="IPR008929">
    <property type="entry name" value="Chondroitin_lyas"/>
</dbReference>
<dbReference type="EMBL" id="SJPN01000006">
    <property type="protein sequence ID" value="TWT98623.1"/>
    <property type="molecule type" value="Genomic_DNA"/>
</dbReference>
<dbReference type="RefSeq" id="WP_146522156.1">
    <property type="nucleotide sequence ID" value="NZ_CP151726.1"/>
</dbReference>
<dbReference type="Gene3D" id="1.50.10.100">
    <property type="entry name" value="Chondroitin AC/alginate lyase"/>
    <property type="match status" value="1"/>
</dbReference>
<feature type="domain" description="Heparin-sulfate lyase N-terminal" evidence="6">
    <location>
        <begin position="158"/>
        <end position="325"/>
    </location>
</feature>
<dbReference type="GO" id="GO:0016829">
    <property type="term" value="F:lyase activity"/>
    <property type="evidence" value="ECO:0007669"/>
    <property type="project" value="UniProtKB-KW"/>
</dbReference>
<evidence type="ECO:0000313" key="8">
    <source>
        <dbReference type="Proteomes" id="UP000320176"/>
    </source>
</evidence>
<gene>
    <name evidence="7" type="ORF">Pla52n_51400</name>
</gene>
<evidence type="ECO:0000259" key="6">
    <source>
        <dbReference type="Pfam" id="PF16889"/>
    </source>
</evidence>
<evidence type="ECO:0000256" key="2">
    <source>
        <dbReference type="ARBA" id="ARBA00022729"/>
    </source>
</evidence>
<dbReference type="InterPro" id="IPR012480">
    <property type="entry name" value="Hepar_II_III_C"/>
</dbReference>
<keyword evidence="2" id="KW-0732">Signal</keyword>
<evidence type="ECO:0000313" key="7">
    <source>
        <dbReference type="EMBL" id="TWT98623.1"/>
    </source>
</evidence>
<evidence type="ECO:0000256" key="3">
    <source>
        <dbReference type="ARBA" id="ARBA00022764"/>
    </source>
</evidence>
<dbReference type="PANTHER" id="PTHR39210:SF1">
    <property type="entry name" value="HEPARIN-SULFATE LYASE"/>
    <property type="match status" value="1"/>
</dbReference>
<keyword evidence="8" id="KW-1185">Reference proteome</keyword>
<comment type="caution">
    <text evidence="7">The sequence shown here is derived from an EMBL/GenBank/DDBJ whole genome shotgun (WGS) entry which is preliminary data.</text>
</comment>
<evidence type="ECO:0000256" key="1">
    <source>
        <dbReference type="ARBA" id="ARBA00004418"/>
    </source>
</evidence>
<dbReference type="InterPro" id="IPR031680">
    <property type="entry name" value="Hepar_II_III_N"/>
</dbReference>
<name>A0A5C6AKD5_9BACT</name>
<proteinExistence type="predicted"/>
<comment type="subcellular location">
    <subcellularLocation>
        <location evidence="1">Periplasm</location>
    </subcellularLocation>
</comment>
<protein>
    <submittedName>
        <fullName evidence="7">Heparinase II/III-like protein</fullName>
    </submittedName>
</protein>
<dbReference type="Pfam" id="PF07940">
    <property type="entry name" value="Hepar_II_III_C"/>
    <property type="match status" value="1"/>
</dbReference>
<accession>A0A5C6AKD5</accession>
<dbReference type="AlphaFoldDB" id="A0A5C6AKD5"/>
<organism evidence="7 8">
    <name type="scientific">Stieleria varia</name>
    <dbReference type="NCBI Taxonomy" id="2528005"/>
    <lineage>
        <taxon>Bacteria</taxon>
        <taxon>Pseudomonadati</taxon>
        <taxon>Planctomycetota</taxon>
        <taxon>Planctomycetia</taxon>
        <taxon>Pirellulales</taxon>
        <taxon>Pirellulaceae</taxon>
        <taxon>Stieleria</taxon>
    </lineage>
</organism>
<dbReference type="OrthoDB" id="7335480at2"/>
<evidence type="ECO:0000259" key="5">
    <source>
        <dbReference type="Pfam" id="PF07940"/>
    </source>
</evidence>